<dbReference type="GO" id="GO:1901137">
    <property type="term" value="P:carbohydrate derivative biosynthetic process"/>
    <property type="evidence" value="ECO:0007669"/>
    <property type="project" value="UniProtKB-ARBA"/>
</dbReference>
<dbReference type="SUPFAM" id="SSF53756">
    <property type="entry name" value="UDP-Glycosyltransferase/glycogen phosphorylase"/>
    <property type="match status" value="1"/>
</dbReference>
<dbReference type="Proteomes" id="UP000594637">
    <property type="component" value="Chromosome"/>
</dbReference>
<dbReference type="CDD" id="cd03794">
    <property type="entry name" value="GT4_WbuB-like"/>
    <property type="match status" value="1"/>
</dbReference>
<evidence type="ECO:0000313" key="4">
    <source>
        <dbReference type="EMBL" id="QPL06533.1"/>
    </source>
</evidence>
<dbReference type="GO" id="GO:0016758">
    <property type="term" value="F:hexosyltransferase activity"/>
    <property type="evidence" value="ECO:0007669"/>
    <property type="project" value="TreeGrafter"/>
</dbReference>
<sequence>MRILVLCHYWAPEVGAPQRRWQWLAQGLVERGHELAVLTPAPHYPVGVLLDDAAWLAPGAARRDAAGALVHRTAFRPYDAGLGGRGLDQAVAAVDALRIGLARFRGGMRPDVIIGSVPGLPTLPVALALGAALHCPVVAELRDAWPDILDSASQWSGAAAQGGGAGLSAPLSAAARRVTSVVVSAWQRRASAVVTTTDSFAAVLGQRGVGRVVTIRNTAAAVAPVPPVQVDKVDSRLRVLYLGTVGRAQGLVSAVRAARLAQDAGTPILLRVVGDGAELAAVQAEAERLAAPVEVLPPVPASQVAAHYTWADSVLVSLQDWPAMGLTVPSKLYEVLGVGRHVSGAVAGEAAQVISDSGGGSVVPPQDPAALAALWSVLARDRSRLRVLGAGRWLAAHASPEVMVSRYEALLQEVARG</sequence>
<dbReference type="InterPro" id="IPR050194">
    <property type="entry name" value="Glycosyltransferase_grp1"/>
</dbReference>
<dbReference type="PANTHER" id="PTHR45947">
    <property type="entry name" value="SULFOQUINOVOSYL TRANSFERASE SQD2"/>
    <property type="match status" value="1"/>
</dbReference>
<name>A0A7T0PXH6_9ACTO</name>
<dbReference type="KEGG" id="arep:ID810_03815"/>
<dbReference type="PANTHER" id="PTHR45947:SF3">
    <property type="entry name" value="SULFOQUINOVOSYL TRANSFERASE SQD2"/>
    <property type="match status" value="1"/>
</dbReference>
<proteinExistence type="predicted"/>
<dbReference type="Gene3D" id="3.40.50.2000">
    <property type="entry name" value="Glycogen Phosphorylase B"/>
    <property type="match status" value="2"/>
</dbReference>
<keyword evidence="2 4" id="KW-0808">Transferase</keyword>
<evidence type="ECO:0000313" key="5">
    <source>
        <dbReference type="Proteomes" id="UP000594637"/>
    </source>
</evidence>
<evidence type="ECO:0000259" key="3">
    <source>
        <dbReference type="Pfam" id="PF13579"/>
    </source>
</evidence>
<keyword evidence="1" id="KW-0328">Glycosyltransferase</keyword>
<dbReference type="Pfam" id="PF13692">
    <property type="entry name" value="Glyco_trans_1_4"/>
    <property type="match status" value="1"/>
</dbReference>
<protein>
    <submittedName>
        <fullName evidence="4">Glycosyltransferase family 4 protein</fullName>
    </submittedName>
</protein>
<evidence type="ECO:0000256" key="2">
    <source>
        <dbReference type="ARBA" id="ARBA00022679"/>
    </source>
</evidence>
<dbReference type="Pfam" id="PF13579">
    <property type="entry name" value="Glyco_trans_4_4"/>
    <property type="match status" value="1"/>
</dbReference>
<reference evidence="4 5" key="1">
    <citation type="submission" date="2020-11" db="EMBL/GenBank/DDBJ databases">
        <title>Actinomyces sp. ZJ750.</title>
        <authorList>
            <person name="Zhou J."/>
        </authorList>
    </citation>
    <scope>NUCLEOTIDE SEQUENCE [LARGE SCALE GENOMIC DNA]</scope>
    <source>
        <strain evidence="4 5">ZJ750</strain>
    </source>
</reference>
<organism evidence="4 5">
    <name type="scientific">Actinomyces respiraculi</name>
    <dbReference type="NCBI Taxonomy" id="2744574"/>
    <lineage>
        <taxon>Bacteria</taxon>
        <taxon>Bacillati</taxon>
        <taxon>Actinomycetota</taxon>
        <taxon>Actinomycetes</taxon>
        <taxon>Actinomycetales</taxon>
        <taxon>Actinomycetaceae</taxon>
        <taxon>Actinomyces</taxon>
    </lineage>
</organism>
<dbReference type="EMBL" id="CP063989">
    <property type="protein sequence ID" value="QPL06533.1"/>
    <property type="molecule type" value="Genomic_DNA"/>
</dbReference>
<gene>
    <name evidence="4" type="ORF">ID810_03815</name>
</gene>
<dbReference type="AlphaFoldDB" id="A0A7T0PXH6"/>
<feature type="domain" description="Glycosyltransferase subfamily 4-like N-terminal" evidence="3">
    <location>
        <begin position="15"/>
        <end position="217"/>
    </location>
</feature>
<accession>A0A7T0PXH6</accession>
<keyword evidence="5" id="KW-1185">Reference proteome</keyword>
<dbReference type="InterPro" id="IPR028098">
    <property type="entry name" value="Glyco_trans_4-like_N"/>
</dbReference>
<evidence type="ECO:0000256" key="1">
    <source>
        <dbReference type="ARBA" id="ARBA00022676"/>
    </source>
</evidence>